<reference evidence="1" key="1">
    <citation type="submission" date="2018-02" db="EMBL/GenBank/DDBJ databases">
        <title>Rhizophora mucronata_Transcriptome.</title>
        <authorList>
            <person name="Meera S.P."/>
            <person name="Sreeshan A."/>
            <person name="Augustine A."/>
        </authorList>
    </citation>
    <scope>NUCLEOTIDE SEQUENCE</scope>
    <source>
        <tissue evidence="1">Leaf</tissue>
    </source>
</reference>
<dbReference type="AlphaFoldDB" id="A0A2P2N3V5"/>
<organism evidence="1">
    <name type="scientific">Rhizophora mucronata</name>
    <name type="common">Asiatic mangrove</name>
    <dbReference type="NCBI Taxonomy" id="61149"/>
    <lineage>
        <taxon>Eukaryota</taxon>
        <taxon>Viridiplantae</taxon>
        <taxon>Streptophyta</taxon>
        <taxon>Embryophyta</taxon>
        <taxon>Tracheophyta</taxon>
        <taxon>Spermatophyta</taxon>
        <taxon>Magnoliopsida</taxon>
        <taxon>eudicotyledons</taxon>
        <taxon>Gunneridae</taxon>
        <taxon>Pentapetalae</taxon>
        <taxon>rosids</taxon>
        <taxon>fabids</taxon>
        <taxon>Malpighiales</taxon>
        <taxon>Rhizophoraceae</taxon>
        <taxon>Rhizophora</taxon>
    </lineage>
</organism>
<evidence type="ECO:0000313" key="1">
    <source>
        <dbReference type="EMBL" id="MBX37153.1"/>
    </source>
</evidence>
<dbReference type="EMBL" id="GGEC01056669">
    <property type="protein sequence ID" value="MBX37153.1"/>
    <property type="molecule type" value="Transcribed_RNA"/>
</dbReference>
<name>A0A2P2N3V5_RHIMU</name>
<sequence length="36" mass="4293">MQIQKLCATVSKGKIKYRLKKQRKKEEEKEKKANNS</sequence>
<proteinExistence type="predicted"/>
<protein>
    <submittedName>
        <fullName evidence="1">Uncharacterized protein</fullName>
    </submittedName>
</protein>
<accession>A0A2P2N3V5</accession>